<feature type="compositionally biased region" description="Basic and acidic residues" evidence="2">
    <location>
        <begin position="120"/>
        <end position="129"/>
    </location>
</feature>
<dbReference type="KEGG" id="ffu:CLAFUR5_10189"/>
<keyword evidence="1" id="KW-0175">Coiled coil</keyword>
<feature type="compositionally biased region" description="Basic and acidic residues" evidence="2">
    <location>
        <begin position="94"/>
        <end position="104"/>
    </location>
</feature>
<dbReference type="RefSeq" id="XP_047764538.1">
    <property type="nucleotide sequence ID" value="XM_047909337.1"/>
</dbReference>
<dbReference type="EMBL" id="CP090169">
    <property type="protein sequence ID" value="UJO20172.1"/>
    <property type="molecule type" value="Genomic_DNA"/>
</dbReference>
<reference evidence="3" key="2">
    <citation type="journal article" date="2022" name="Microb. Genom.">
        <title>A chromosome-scale genome assembly of the tomato pathogen Cladosporium fulvum reveals a compartmentalized genome architecture and the presence of a dispensable chromosome.</title>
        <authorList>
            <person name="Zaccaron A.Z."/>
            <person name="Chen L.H."/>
            <person name="Samaras A."/>
            <person name="Stergiopoulos I."/>
        </authorList>
    </citation>
    <scope>NUCLEOTIDE SEQUENCE</scope>
    <source>
        <strain evidence="3">Race5_Kim</strain>
    </source>
</reference>
<keyword evidence="4" id="KW-1185">Reference proteome</keyword>
<accession>A0A9Q8URX5</accession>
<feature type="coiled-coil region" evidence="1">
    <location>
        <begin position="133"/>
        <end position="174"/>
    </location>
</feature>
<dbReference type="AlphaFoldDB" id="A0A9Q8URX5"/>
<dbReference type="Proteomes" id="UP000756132">
    <property type="component" value="Chromosome 7"/>
</dbReference>
<name>A0A9Q8URX5_PASFU</name>
<gene>
    <name evidence="3" type="ORF">CLAFUR5_10189</name>
</gene>
<sequence length="184" mass="20672">MALIVWHFRDGLMAALLGAAFALYPFARVVGLRARRPCPGTGRRQQGHRTTVAAREDDDDDEEPVVIKREDSGVNQREVIDLEAAGETPPGQVADEKTNGRPTEEALTTTNEIMGKRKREGNDEGHADDNENYLKAQLREKRAKREMKEAALEVKEAAFEEAEIERKIAALEKKSTCRERVWST</sequence>
<protein>
    <submittedName>
        <fullName evidence="3">Uncharacterized protein</fullName>
    </submittedName>
</protein>
<evidence type="ECO:0000256" key="1">
    <source>
        <dbReference type="SAM" id="Coils"/>
    </source>
</evidence>
<proteinExistence type="predicted"/>
<feature type="region of interest" description="Disordered" evidence="2">
    <location>
        <begin position="36"/>
        <end position="63"/>
    </location>
</feature>
<evidence type="ECO:0000313" key="3">
    <source>
        <dbReference type="EMBL" id="UJO20172.1"/>
    </source>
</evidence>
<evidence type="ECO:0000256" key="2">
    <source>
        <dbReference type="SAM" id="MobiDB-lite"/>
    </source>
</evidence>
<evidence type="ECO:0000313" key="4">
    <source>
        <dbReference type="Proteomes" id="UP000756132"/>
    </source>
</evidence>
<dbReference type="GeneID" id="71990067"/>
<reference evidence="3" key="1">
    <citation type="submission" date="2021-12" db="EMBL/GenBank/DDBJ databases">
        <authorList>
            <person name="Zaccaron A."/>
            <person name="Stergiopoulos I."/>
        </authorList>
    </citation>
    <scope>NUCLEOTIDE SEQUENCE</scope>
    <source>
        <strain evidence="3">Race5_Kim</strain>
    </source>
</reference>
<organism evidence="3 4">
    <name type="scientific">Passalora fulva</name>
    <name type="common">Tomato leaf mold</name>
    <name type="synonym">Cladosporium fulvum</name>
    <dbReference type="NCBI Taxonomy" id="5499"/>
    <lineage>
        <taxon>Eukaryota</taxon>
        <taxon>Fungi</taxon>
        <taxon>Dikarya</taxon>
        <taxon>Ascomycota</taxon>
        <taxon>Pezizomycotina</taxon>
        <taxon>Dothideomycetes</taxon>
        <taxon>Dothideomycetidae</taxon>
        <taxon>Mycosphaerellales</taxon>
        <taxon>Mycosphaerellaceae</taxon>
        <taxon>Fulvia</taxon>
    </lineage>
</organism>
<feature type="region of interest" description="Disordered" evidence="2">
    <location>
        <begin position="82"/>
        <end position="133"/>
    </location>
</feature>